<protein>
    <submittedName>
        <fullName evidence="1">Uncharacterized protein</fullName>
    </submittedName>
</protein>
<proteinExistence type="predicted"/>
<organism evidence="1">
    <name type="scientific">Daphnia magna</name>
    <dbReference type="NCBI Taxonomy" id="35525"/>
    <lineage>
        <taxon>Eukaryota</taxon>
        <taxon>Metazoa</taxon>
        <taxon>Ecdysozoa</taxon>
        <taxon>Arthropoda</taxon>
        <taxon>Crustacea</taxon>
        <taxon>Branchiopoda</taxon>
        <taxon>Diplostraca</taxon>
        <taxon>Cladocera</taxon>
        <taxon>Anomopoda</taxon>
        <taxon>Daphniidae</taxon>
        <taxon>Daphnia</taxon>
    </lineage>
</organism>
<sequence length="61" mass="7593">MCVFVYPFKYKIYFCLEIFLLLQNEHIKKIRCKLAKFYLNERSVLRQKPIMNHTGRVVRRR</sequence>
<dbReference type="AlphaFoldDB" id="A0A0P6AYX3"/>
<evidence type="ECO:0000313" key="1">
    <source>
        <dbReference type="EMBL" id="JAN93470.1"/>
    </source>
</evidence>
<accession>A0A0P6AYX3</accession>
<name>A0A0P6AYX3_9CRUS</name>
<dbReference type="EMBL" id="GDIQ01001267">
    <property type="protein sequence ID" value="JAN93470.1"/>
    <property type="molecule type" value="Transcribed_RNA"/>
</dbReference>
<reference evidence="1" key="1">
    <citation type="submission" date="2015-10" db="EMBL/GenBank/DDBJ databases">
        <title>EvidentialGene: Evidence-directed Construction of Complete mRNA Transcriptomes without Genomes.</title>
        <authorList>
            <person name="Gilbert D.G."/>
        </authorList>
    </citation>
    <scope>NUCLEOTIDE SEQUENCE</scope>
</reference>